<dbReference type="Proteomes" id="UP000525078">
    <property type="component" value="Unassembled WGS sequence"/>
</dbReference>
<reference evidence="2 3" key="1">
    <citation type="journal article" date="2020" name="bioRxiv">
        <title>Sequence and annotation of 42 cannabis genomes reveals extensive copy number variation in cannabinoid synthesis and pathogen resistance genes.</title>
        <authorList>
            <person name="Mckernan K.J."/>
            <person name="Helbert Y."/>
            <person name="Kane L.T."/>
            <person name="Ebling H."/>
            <person name="Zhang L."/>
            <person name="Liu B."/>
            <person name="Eaton Z."/>
            <person name="Mclaughlin S."/>
            <person name="Kingan S."/>
            <person name="Baybayan P."/>
            <person name="Concepcion G."/>
            <person name="Jordan M."/>
            <person name="Riva A."/>
            <person name="Barbazuk W."/>
            <person name="Harkins T."/>
        </authorList>
    </citation>
    <scope>NUCLEOTIDE SEQUENCE [LARGE SCALE GENOMIC DNA]</scope>
    <source>
        <strain evidence="3">cv. Jamaican Lion 4</strain>
        <tissue evidence="2">Leaf</tissue>
    </source>
</reference>
<sequence>MKDMEDVWFKKDTNCPDPNNMFSSNSLGLESFWGLFLIAGVASSLALVIYAAMSVIDLSSPNTNCPPSPSGFSVHTDSSFVYGEQGVSSPNRNVTQPTDQETVVISAVELTCPNQDSRENLNS</sequence>
<comment type="caution">
    <text evidence="2">The sequence shown here is derived from an EMBL/GenBank/DDBJ whole genome shotgun (WGS) entry which is preliminary data.</text>
</comment>
<protein>
    <submittedName>
        <fullName evidence="2">Uncharacterized protein</fullName>
    </submittedName>
</protein>
<keyword evidence="1" id="KW-1133">Transmembrane helix</keyword>
<proteinExistence type="predicted"/>
<evidence type="ECO:0000313" key="2">
    <source>
        <dbReference type="EMBL" id="KAF4375819.1"/>
    </source>
</evidence>
<evidence type="ECO:0000313" key="3">
    <source>
        <dbReference type="Proteomes" id="UP000525078"/>
    </source>
</evidence>
<keyword evidence="1" id="KW-0472">Membrane</keyword>
<evidence type="ECO:0000256" key="1">
    <source>
        <dbReference type="SAM" id="Phobius"/>
    </source>
</evidence>
<dbReference type="EMBL" id="JAATIP010000089">
    <property type="protein sequence ID" value="KAF4375819.1"/>
    <property type="molecule type" value="Genomic_DNA"/>
</dbReference>
<keyword evidence="1" id="KW-0812">Transmembrane</keyword>
<organism evidence="2 3">
    <name type="scientific">Cannabis sativa</name>
    <name type="common">Hemp</name>
    <name type="synonym">Marijuana</name>
    <dbReference type="NCBI Taxonomy" id="3483"/>
    <lineage>
        <taxon>Eukaryota</taxon>
        <taxon>Viridiplantae</taxon>
        <taxon>Streptophyta</taxon>
        <taxon>Embryophyta</taxon>
        <taxon>Tracheophyta</taxon>
        <taxon>Spermatophyta</taxon>
        <taxon>Magnoliopsida</taxon>
        <taxon>eudicotyledons</taxon>
        <taxon>Gunneridae</taxon>
        <taxon>Pentapetalae</taxon>
        <taxon>rosids</taxon>
        <taxon>fabids</taxon>
        <taxon>Rosales</taxon>
        <taxon>Cannabaceae</taxon>
        <taxon>Cannabis</taxon>
    </lineage>
</organism>
<accession>A0A7J6G1C9</accession>
<name>A0A7J6G1C9_CANSA</name>
<dbReference type="AlphaFoldDB" id="A0A7J6G1C9"/>
<gene>
    <name evidence="2" type="ORF">F8388_014541</name>
</gene>
<feature type="transmembrane region" description="Helical" evidence="1">
    <location>
        <begin position="32"/>
        <end position="53"/>
    </location>
</feature>